<gene>
    <name evidence="2" type="ORF">CB0940_11867</name>
    <name evidence="3" type="ORF">RHO25_008873</name>
</gene>
<dbReference type="AlphaFoldDB" id="A0A2G5IF04"/>
<reference evidence="2 4" key="1">
    <citation type="submission" date="2015-10" db="EMBL/GenBank/DDBJ databases">
        <title>The cercosporin biosynthetic gene cluster was horizontally transferred to several fungal lineages and shown to be expanded in Cercospora beticola based on microsynteny with recipient genomes.</title>
        <authorList>
            <person name="De Jonge R."/>
            <person name="Ebert M.K."/>
            <person name="Suttle J.C."/>
            <person name="Jurick Ii W.M."/>
            <person name="Secor G.A."/>
            <person name="Thomma B.P."/>
            <person name="Van De Peer Y."/>
            <person name="Bolton M.D."/>
        </authorList>
    </citation>
    <scope>NUCLEOTIDE SEQUENCE [LARGE SCALE GENOMIC DNA]</scope>
    <source>
        <strain evidence="2 4">09-40</strain>
    </source>
</reference>
<feature type="transmembrane region" description="Helical" evidence="1">
    <location>
        <begin position="5"/>
        <end position="27"/>
    </location>
</feature>
<evidence type="ECO:0000256" key="1">
    <source>
        <dbReference type="SAM" id="Phobius"/>
    </source>
</evidence>
<evidence type="ECO:0000313" key="3">
    <source>
        <dbReference type="EMBL" id="WPB04228.1"/>
    </source>
</evidence>
<dbReference type="Proteomes" id="UP000230605">
    <property type="component" value="Chromosome 10"/>
</dbReference>
<feature type="transmembrane region" description="Helical" evidence="1">
    <location>
        <begin position="153"/>
        <end position="181"/>
    </location>
</feature>
<keyword evidence="1" id="KW-0472">Membrane</keyword>
<proteinExistence type="predicted"/>
<dbReference type="EMBL" id="CP134188">
    <property type="protein sequence ID" value="WPB04228.1"/>
    <property type="molecule type" value="Genomic_DNA"/>
</dbReference>
<evidence type="ECO:0000313" key="2">
    <source>
        <dbReference type="EMBL" id="PIB03242.1"/>
    </source>
</evidence>
<evidence type="ECO:0000313" key="5">
    <source>
        <dbReference type="Proteomes" id="UP001302367"/>
    </source>
</evidence>
<sequence>MTRRIVYGVSLWVFLGAAACTIASIALPDWVSYSSPVEGHDPIKISYGLHKRCSSVTGQCTKFPQYDDCHGDDRSFCSIWRTVGFAMNFSVVLLLACLVAYVTILVGGRGTREVGWKILCPLLSVVALAQLVAMSLVAGLYEHDARFFVGWTLAKSFILCTVSWIVLFVNATSVLGAAFCLEPEDDYERIP</sequence>
<dbReference type="EMBL" id="LKMD01000099">
    <property type="protein sequence ID" value="PIB03242.1"/>
    <property type="molecule type" value="Genomic_DNA"/>
</dbReference>
<dbReference type="Proteomes" id="UP001302367">
    <property type="component" value="Chromosome 5"/>
</dbReference>
<keyword evidence="5" id="KW-1185">Reference proteome</keyword>
<feature type="transmembrane region" description="Helical" evidence="1">
    <location>
        <begin position="118"/>
        <end position="141"/>
    </location>
</feature>
<evidence type="ECO:0000313" key="4">
    <source>
        <dbReference type="Proteomes" id="UP000230605"/>
    </source>
</evidence>
<dbReference type="OrthoDB" id="61370at2759"/>
<accession>A0A2G5IF04</accession>
<feature type="transmembrane region" description="Helical" evidence="1">
    <location>
        <begin position="85"/>
        <end position="106"/>
    </location>
</feature>
<keyword evidence="1" id="KW-1133">Transmembrane helix</keyword>
<keyword evidence="1" id="KW-0812">Transmembrane</keyword>
<organism evidence="2 4">
    <name type="scientific">Cercospora beticola</name>
    <name type="common">Sugarbeet leaf spot fungus</name>
    <dbReference type="NCBI Taxonomy" id="122368"/>
    <lineage>
        <taxon>Eukaryota</taxon>
        <taxon>Fungi</taxon>
        <taxon>Dikarya</taxon>
        <taxon>Ascomycota</taxon>
        <taxon>Pezizomycotina</taxon>
        <taxon>Dothideomycetes</taxon>
        <taxon>Dothideomycetidae</taxon>
        <taxon>Mycosphaerellales</taxon>
        <taxon>Mycosphaerellaceae</taxon>
        <taxon>Cercospora</taxon>
    </lineage>
</organism>
<name>A0A2G5IF04_CERBT</name>
<dbReference type="PROSITE" id="PS51257">
    <property type="entry name" value="PROKAR_LIPOPROTEIN"/>
    <property type="match status" value="1"/>
</dbReference>
<reference evidence="3 5" key="2">
    <citation type="submission" date="2023-09" db="EMBL/GenBank/DDBJ databases">
        <title>Complete-Gapless Cercospora beticola genome.</title>
        <authorList>
            <person name="Wyatt N.A."/>
            <person name="Spanner R.E."/>
            <person name="Bolton M.D."/>
        </authorList>
    </citation>
    <scope>NUCLEOTIDE SEQUENCE [LARGE SCALE GENOMIC DNA]</scope>
    <source>
        <strain evidence="3">Cb09-40</strain>
    </source>
</reference>
<protein>
    <submittedName>
        <fullName evidence="2">Uncharacterized protein</fullName>
    </submittedName>
</protein>